<organism evidence="1 2">
    <name type="scientific">Teichococcus oryzae</name>
    <dbReference type="NCBI Taxonomy" id="1608942"/>
    <lineage>
        <taxon>Bacteria</taxon>
        <taxon>Pseudomonadati</taxon>
        <taxon>Pseudomonadota</taxon>
        <taxon>Alphaproteobacteria</taxon>
        <taxon>Acetobacterales</taxon>
        <taxon>Roseomonadaceae</taxon>
        <taxon>Roseomonas</taxon>
    </lineage>
</organism>
<dbReference type="AlphaFoldDB" id="A0A5B2TCN1"/>
<dbReference type="EMBL" id="VUKA01000022">
    <property type="protein sequence ID" value="KAA2211540.1"/>
    <property type="molecule type" value="Genomic_DNA"/>
</dbReference>
<proteinExistence type="predicted"/>
<dbReference type="Proteomes" id="UP000322110">
    <property type="component" value="Unassembled WGS sequence"/>
</dbReference>
<comment type="caution">
    <text evidence="1">The sequence shown here is derived from an EMBL/GenBank/DDBJ whole genome shotgun (WGS) entry which is preliminary data.</text>
</comment>
<accession>A0A5B2TCN1</accession>
<keyword evidence="2" id="KW-1185">Reference proteome</keyword>
<evidence type="ECO:0000313" key="2">
    <source>
        <dbReference type="Proteomes" id="UP000322110"/>
    </source>
</evidence>
<gene>
    <name evidence="1" type="ORF">F0Q34_19510</name>
</gene>
<evidence type="ECO:0000313" key="1">
    <source>
        <dbReference type="EMBL" id="KAA2211540.1"/>
    </source>
</evidence>
<reference evidence="1 2" key="1">
    <citation type="journal article" date="2015" name="Int. J. Syst. Evol. Microbiol.">
        <title>Roseomonas oryzae sp. nov., isolated from paddy rhizosphere soil.</title>
        <authorList>
            <person name="Ramaprasad E.V."/>
            <person name="Sasikala Ch."/>
            <person name="Ramana Ch.V."/>
        </authorList>
    </citation>
    <scope>NUCLEOTIDE SEQUENCE [LARGE SCALE GENOMIC DNA]</scope>
    <source>
        <strain evidence="1 2">KCTC 42542</strain>
    </source>
</reference>
<protein>
    <submittedName>
        <fullName evidence="1">Transposase</fullName>
    </submittedName>
</protein>
<dbReference type="OrthoDB" id="9774608at2"/>
<name>A0A5B2TCN1_9PROT</name>
<sequence length="39" mass="4217">MCFAGLGLHQAVPDAKAIWLYREQLKQAVGIEELSAAST</sequence>